<dbReference type="Pfam" id="PF12763">
    <property type="entry name" value="EH"/>
    <property type="match status" value="1"/>
</dbReference>
<keyword evidence="5" id="KW-1185">Reference proteome</keyword>
<reference evidence="6" key="1">
    <citation type="submission" date="2022-11" db="UniProtKB">
        <authorList>
            <consortium name="WormBaseParasite"/>
        </authorList>
    </citation>
    <scope>IDENTIFICATION</scope>
</reference>
<dbReference type="PANTHER" id="PTHR11216:SF174">
    <property type="entry name" value="GH06923P"/>
    <property type="match status" value="1"/>
</dbReference>
<feature type="domain" description="EH" evidence="3">
    <location>
        <begin position="74"/>
        <end position="162"/>
    </location>
</feature>
<dbReference type="GO" id="GO:0005509">
    <property type="term" value="F:calcium ion binding"/>
    <property type="evidence" value="ECO:0007669"/>
    <property type="project" value="InterPro"/>
</dbReference>
<dbReference type="GO" id="GO:0005886">
    <property type="term" value="C:plasma membrane"/>
    <property type="evidence" value="ECO:0007669"/>
    <property type="project" value="TreeGrafter"/>
</dbReference>
<evidence type="ECO:0000259" key="3">
    <source>
        <dbReference type="PROSITE" id="PS50031"/>
    </source>
</evidence>
<dbReference type="InterPro" id="IPR000261">
    <property type="entry name" value="EH_dom"/>
</dbReference>
<dbReference type="GO" id="GO:0016197">
    <property type="term" value="P:endosomal transport"/>
    <property type="evidence" value="ECO:0007669"/>
    <property type="project" value="TreeGrafter"/>
</dbReference>
<name>A0A915IVP3_ROMCU</name>
<dbReference type="InterPro" id="IPR002048">
    <property type="entry name" value="EF_hand_dom"/>
</dbReference>
<dbReference type="CDD" id="cd00052">
    <property type="entry name" value="EH"/>
    <property type="match status" value="1"/>
</dbReference>
<dbReference type="GO" id="GO:0006897">
    <property type="term" value="P:endocytosis"/>
    <property type="evidence" value="ECO:0007669"/>
    <property type="project" value="TreeGrafter"/>
</dbReference>
<feature type="region of interest" description="Disordered" evidence="2">
    <location>
        <begin position="153"/>
        <end position="185"/>
    </location>
</feature>
<protein>
    <submittedName>
        <fullName evidence="6">Uncharacterized protein</fullName>
    </submittedName>
</protein>
<dbReference type="InterPro" id="IPR011992">
    <property type="entry name" value="EF-hand-dom_pair"/>
</dbReference>
<feature type="compositionally biased region" description="Low complexity" evidence="2">
    <location>
        <begin position="172"/>
        <end position="185"/>
    </location>
</feature>
<keyword evidence="1" id="KW-0106">Calcium</keyword>
<evidence type="ECO:0000313" key="5">
    <source>
        <dbReference type="Proteomes" id="UP000887565"/>
    </source>
</evidence>
<evidence type="ECO:0000259" key="4">
    <source>
        <dbReference type="PROSITE" id="PS50222"/>
    </source>
</evidence>
<dbReference type="Gene3D" id="1.10.238.10">
    <property type="entry name" value="EF-hand"/>
    <property type="match status" value="2"/>
</dbReference>
<evidence type="ECO:0000256" key="2">
    <source>
        <dbReference type="SAM" id="MobiDB-lite"/>
    </source>
</evidence>
<dbReference type="PROSITE" id="PS50031">
    <property type="entry name" value="EH"/>
    <property type="match status" value="1"/>
</dbReference>
<organism evidence="5 6">
    <name type="scientific">Romanomermis culicivorax</name>
    <name type="common">Nematode worm</name>
    <dbReference type="NCBI Taxonomy" id="13658"/>
    <lineage>
        <taxon>Eukaryota</taxon>
        <taxon>Metazoa</taxon>
        <taxon>Ecdysozoa</taxon>
        <taxon>Nematoda</taxon>
        <taxon>Enoplea</taxon>
        <taxon>Dorylaimia</taxon>
        <taxon>Mermithida</taxon>
        <taxon>Mermithoidea</taxon>
        <taxon>Mermithidae</taxon>
        <taxon>Romanomermis</taxon>
    </lineage>
</organism>
<dbReference type="GO" id="GO:0005737">
    <property type="term" value="C:cytoplasm"/>
    <property type="evidence" value="ECO:0007669"/>
    <property type="project" value="TreeGrafter"/>
</dbReference>
<accession>A0A915IVP3</accession>
<sequence>MADKGAKGYLDKENFFTALKLIACVQQGRELAISNLTMDIPAPVIASQAESPSLPAFGSSSQAEMSDWIIKSKDQAKYDEIFHTLGPLNGKLSGEQVRPVLLNSGLPNEILGRIWELSDIDKDGYLDRDEMCVALHLVYRALESDPVPVALPHNMLPPSKRRPSVAGSQHYSSSRKSSALSGAIR</sequence>
<dbReference type="PROSITE" id="PS00018">
    <property type="entry name" value="EF_HAND_1"/>
    <property type="match status" value="1"/>
</dbReference>
<proteinExistence type="predicted"/>
<dbReference type="PANTHER" id="PTHR11216">
    <property type="entry name" value="EH DOMAIN"/>
    <property type="match status" value="1"/>
</dbReference>
<dbReference type="InterPro" id="IPR018247">
    <property type="entry name" value="EF_Hand_1_Ca_BS"/>
</dbReference>
<evidence type="ECO:0000313" key="6">
    <source>
        <dbReference type="WBParaSite" id="nRc.2.0.1.t17465-RA"/>
    </source>
</evidence>
<dbReference type="WBParaSite" id="nRc.2.0.1.t17465-RA">
    <property type="protein sequence ID" value="nRc.2.0.1.t17465-RA"/>
    <property type="gene ID" value="nRc.2.0.1.g17465"/>
</dbReference>
<dbReference type="OMA" id="GNEKSKY"/>
<feature type="domain" description="EF-hand" evidence="4">
    <location>
        <begin position="106"/>
        <end position="141"/>
    </location>
</feature>
<dbReference type="SUPFAM" id="SSF47473">
    <property type="entry name" value="EF-hand"/>
    <property type="match status" value="1"/>
</dbReference>
<dbReference type="PROSITE" id="PS50222">
    <property type="entry name" value="EF_HAND_2"/>
    <property type="match status" value="1"/>
</dbReference>
<dbReference type="AlphaFoldDB" id="A0A915IVP3"/>
<evidence type="ECO:0000256" key="1">
    <source>
        <dbReference type="ARBA" id="ARBA00022837"/>
    </source>
</evidence>
<dbReference type="SMART" id="SM00027">
    <property type="entry name" value="EH"/>
    <property type="match status" value="1"/>
</dbReference>
<dbReference type="Proteomes" id="UP000887565">
    <property type="component" value="Unplaced"/>
</dbReference>